<sequence>MSTEGVRELIERTAREQTLPGAVWVTIREGRTAVDAVGHEPDSVFRIASLTKPLVAMLTLCLADRGVLALDDRIDRWLPELSGRRVLRALGSDLDDTVPVRRALTVHDLLTMGMGFGWHPAFDGSQPLQRAITDHGLGPSAFAPAMDPATWLEQVGALPMIHQPGEGWLYDSSHTALGILLERTGGADLDALLAEHVTGPLGMGETTYTLDERTLPRLPALLTGDPPTIERPAGDPEANITPAIRGGATGLFSTAADLTRLALAFLGEDTGLPGGVIDAMRQDHRAPGQRAMSELFLEPGTGWGYGVSVDVRPRYGSTDRFGWSGGTGTTLFADPRRRTAGILLTQVGFDAEFMSPLLKRFWQLTA</sequence>
<dbReference type="RefSeq" id="WP_143913669.1">
    <property type="nucleotide sequence ID" value="NZ_VLNT01000008.1"/>
</dbReference>
<dbReference type="InterPro" id="IPR050789">
    <property type="entry name" value="Diverse_Enzym_Activities"/>
</dbReference>
<dbReference type="EMBL" id="VLNT01000008">
    <property type="protein sequence ID" value="TSD62557.1"/>
    <property type="molecule type" value="Genomic_DNA"/>
</dbReference>
<gene>
    <name evidence="2" type="ORF">FNM00_11415</name>
</gene>
<comment type="caution">
    <text evidence="2">The sequence shown here is derived from an EMBL/GenBank/DDBJ whole genome shotgun (WGS) entry which is preliminary data.</text>
</comment>
<name>A0A554S896_9ACTN</name>
<organism evidence="2 3">
    <name type="scientific">Aeromicrobium piscarium</name>
    <dbReference type="NCBI Taxonomy" id="2590901"/>
    <lineage>
        <taxon>Bacteria</taxon>
        <taxon>Bacillati</taxon>
        <taxon>Actinomycetota</taxon>
        <taxon>Actinomycetes</taxon>
        <taxon>Propionibacteriales</taxon>
        <taxon>Nocardioidaceae</taxon>
        <taxon>Aeromicrobium</taxon>
    </lineage>
</organism>
<protein>
    <submittedName>
        <fullName evidence="2">Beta-lactamase family protein</fullName>
    </submittedName>
</protein>
<dbReference type="Proteomes" id="UP000316988">
    <property type="component" value="Unassembled WGS sequence"/>
</dbReference>
<feature type="domain" description="Beta-lactamase-related" evidence="1">
    <location>
        <begin position="7"/>
        <end position="348"/>
    </location>
</feature>
<evidence type="ECO:0000259" key="1">
    <source>
        <dbReference type="Pfam" id="PF00144"/>
    </source>
</evidence>
<evidence type="ECO:0000313" key="2">
    <source>
        <dbReference type="EMBL" id="TSD62557.1"/>
    </source>
</evidence>
<reference evidence="2 3" key="1">
    <citation type="submission" date="2019-07" db="EMBL/GenBank/DDBJ databases">
        <authorList>
            <person name="Zhao L.H."/>
        </authorList>
    </citation>
    <scope>NUCLEOTIDE SEQUENCE [LARGE SCALE GENOMIC DNA]</scope>
    <source>
        <strain evidence="2 3">Co35</strain>
    </source>
</reference>
<dbReference type="OrthoDB" id="4281716at2"/>
<dbReference type="InterPro" id="IPR001466">
    <property type="entry name" value="Beta-lactam-related"/>
</dbReference>
<dbReference type="PANTHER" id="PTHR43283">
    <property type="entry name" value="BETA-LACTAMASE-RELATED"/>
    <property type="match status" value="1"/>
</dbReference>
<dbReference type="Pfam" id="PF00144">
    <property type="entry name" value="Beta-lactamase"/>
    <property type="match status" value="1"/>
</dbReference>
<dbReference type="AlphaFoldDB" id="A0A554S896"/>
<proteinExistence type="predicted"/>
<keyword evidence="3" id="KW-1185">Reference proteome</keyword>
<dbReference type="Gene3D" id="3.40.710.10">
    <property type="entry name" value="DD-peptidase/beta-lactamase superfamily"/>
    <property type="match status" value="1"/>
</dbReference>
<accession>A0A554S896</accession>
<dbReference type="InterPro" id="IPR012338">
    <property type="entry name" value="Beta-lactam/transpept-like"/>
</dbReference>
<evidence type="ECO:0000313" key="3">
    <source>
        <dbReference type="Proteomes" id="UP000316988"/>
    </source>
</evidence>
<dbReference type="SUPFAM" id="SSF56601">
    <property type="entry name" value="beta-lactamase/transpeptidase-like"/>
    <property type="match status" value="1"/>
</dbReference>